<proteinExistence type="predicted"/>
<dbReference type="HOGENOM" id="CLU_1481695_0_0_1"/>
<dbReference type="GeneID" id="40749634"/>
<sequence>MSLSKFVWTDVVEADQMLLFAETIILAKWKTTPPHITNKHDVKECVFDDNYGLEVSRGTNHVAWRFGKLRVIAPTGRPPTNLTSSQSDIDPTHEFQHVIFGVILAYFVKKFVESYCQAFEEQLVVKLGVDRGVSSFALVPVAVAVVEGKQVDLTDCDMVGKRCKGYVDGLIVDAEIISETRG</sequence>
<dbReference type="EMBL" id="KL585002">
    <property type="protein sequence ID" value="KEQ79908.1"/>
    <property type="molecule type" value="Genomic_DNA"/>
</dbReference>
<accession>A0A074X3C5</accession>
<dbReference type="Proteomes" id="UP000030706">
    <property type="component" value="Unassembled WGS sequence"/>
</dbReference>
<dbReference type="AlphaFoldDB" id="A0A074X3C5"/>
<reference evidence="1 2" key="1">
    <citation type="journal article" date="2014" name="BMC Genomics">
        <title>Genome sequencing of four Aureobasidium pullulans varieties: biotechnological potential, stress tolerance, and description of new species.</title>
        <authorList>
            <person name="Gostin Ar C."/>
            <person name="Ohm R.A."/>
            <person name="Kogej T."/>
            <person name="Sonjak S."/>
            <person name="Turk M."/>
            <person name="Zajc J."/>
            <person name="Zalar P."/>
            <person name="Grube M."/>
            <person name="Sun H."/>
            <person name="Han J."/>
            <person name="Sharma A."/>
            <person name="Chiniquy J."/>
            <person name="Ngan C.Y."/>
            <person name="Lipzen A."/>
            <person name="Barry K."/>
            <person name="Grigoriev I.V."/>
            <person name="Gunde-Cimerman N."/>
        </authorList>
    </citation>
    <scope>NUCLEOTIDE SEQUENCE [LARGE SCALE GENOMIC DNA]</scope>
    <source>
        <strain evidence="1 2">EXF-150</strain>
    </source>
</reference>
<organism evidence="1 2">
    <name type="scientific">Aureobasidium pullulans EXF-150</name>
    <dbReference type="NCBI Taxonomy" id="1043002"/>
    <lineage>
        <taxon>Eukaryota</taxon>
        <taxon>Fungi</taxon>
        <taxon>Dikarya</taxon>
        <taxon>Ascomycota</taxon>
        <taxon>Pezizomycotina</taxon>
        <taxon>Dothideomycetes</taxon>
        <taxon>Dothideomycetidae</taxon>
        <taxon>Dothideales</taxon>
        <taxon>Saccotheciaceae</taxon>
        <taxon>Aureobasidium</taxon>
    </lineage>
</organism>
<evidence type="ECO:0000313" key="1">
    <source>
        <dbReference type="EMBL" id="KEQ79908.1"/>
    </source>
</evidence>
<gene>
    <name evidence="1" type="ORF">M438DRAFT_359324</name>
</gene>
<dbReference type="RefSeq" id="XP_029756095.1">
    <property type="nucleotide sequence ID" value="XM_029907328.1"/>
</dbReference>
<keyword evidence="2" id="KW-1185">Reference proteome</keyword>
<protein>
    <submittedName>
        <fullName evidence="1">Uncharacterized protein</fullName>
    </submittedName>
</protein>
<evidence type="ECO:0000313" key="2">
    <source>
        <dbReference type="Proteomes" id="UP000030706"/>
    </source>
</evidence>
<name>A0A074X3C5_AURPU</name>